<gene>
    <name evidence="6" type="ORF">SAMN04487997_0867</name>
</gene>
<dbReference type="STRING" id="529704.SAMN02927913_0782"/>
<dbReference type="GO" id="GO:0016787">
    <property type="term" value="F:hydrolase activity"/>
    <property type="evidence" value="ECO:0007669"/>
    <property type="project" value="UniProtKB-KW"/>
</dbReference>
<dbReference type="SUPFAM" id="SSF56300">
    <property type="entry name" value="Metallo-dependent phosphatases"/>
    <property type="match status" value="1"/>
</dbReference>
<dbReference type="Proteomes" id="UP000199420">
    <property type="component" value="Unassembled WGS sequence"/>
</dbReference>
<dbReference type="OrthoDB" id="9811542at2"/>
<dbReference type="Pfam" id="PF00149">
    <property type="entry name" value="Metallophos"/>
    <property type="match status" value="1"/>
</dbReference>
<evidence type="ECO:0000256" key="4">
    <source>
        <dbReference type="ARBA" id="ARBA00025742"/>
    </source>
</evidence>
<dbReference type="PANTHER" id="PTHR42988">
    <property type="entry name" value="PHOSPHOHYDROLASE"/>
    <property type="match status" value="1"/>
</dbReference>
<organism evidence="6 7">
    <name type="scientific">Frateuria terrea</name>
    <dbReference type="NCBI Taxonomy" id="529704"/>
    <lineage>
        <taxon>Bacteria</taxon>
        <taxon>Pseudomonadati</taxon>
        <taxon>Pseudomonadota</taxon>
        <taxon>Gammaproteobacteria</taxon>
        <taxon>Lysobacterales</taxon>
        <taxon>Rhodanobacteraceae</taxon>
        <taxon>Frateuria</taxon>
    </lineage>
</organism>
<evidence type="ECO:0000256" key="1">
    <source>
        <dbReference type="ARBA" id="ARBA00022723"/>
    </source>
</evidence>
<reference evidence="6 7" key="1">
    <citation type="submission" date="2016-10" db="EMBL/GenBank/DDBJ databases">
        <authorList>
            <person name="de Groot N.N."/>
        </authorList>
    </citation>
    <scope>NUCLEOTIDE SEQUENCE [LARGE SCALE GENOMIC DNA]</scope>
    <source>
        <strain evidence="6 7">DSM 26515</strain>
    </source>
</reference>
<evidence type="ECO:0000256" key="2">
    <source>
        <dbReference type="ARBA" id="ARBA00022801"/>
    </source>
</evidence>
<dbReference type="InterPro" id="IPR029052">
    <property type="entry name" value="Metallo-depent_PP-like"/>
</dbReference>
<dbReference type="Gene3D" id="3.60.21.10">
    <property type="match status" value="1"/>
</dbReference>
<name>A0A1H6QUT8_9GAMM</name>
<dbReference type="AlphaFoldDB" id="A0A1H6QUT8"/>
<protein>
    <submittedName>
        <fullName evidence="6">3',5'-cyclic AMP phosphodiesterase CpdA</fullName>
    </submittedName>
</protein>
<dbReference type="InterPro" id="IPR004843">
    <property type="entry name" value="Calcineurin-like_PHP"/>
</dbReference>
<evidence type="ECO:0000256" key="3">
    <source>
        <dbReference type="ARBA" id="ARBA00023004"/>
    </source>
</evidence>
<sequence length="266" mass="29170">MSVLLHMSDSHFGTERAPVLAALRALVHEVRPALVVLSGDLTQRARAAQFAAAREFVQSLPGPHLAIPGNHDIPLFDLGSRLLTPYARYQAAFGDELEPAWSSAEWLVLGVNTTRWWRHKQGEVSARQVDRVARRLRAAAPEQLRVVVVHQPMGVICHSDRRNLLRGHAGAADAWAAAGAQLVLGGHIHLPYLCPLPAPAGRPLWVVQAGTAVSRRVRGGIANSVNLLRRRGSDACAVERWDYDAAREAFVCHQWHALELRGQPEG</sequence>
<evidence type="ECO:0000313" key="6">
    <source>
        <dbReference type="EMBL" id="SEI47548.1"/>
    </source>
</evidence>
<dbReference type="PANTHER" id="PTHR42988:SF2">
    <property type="entry name" value="CYCLIC NUCLEOTIDE PHOSPHODIESTERASE CBUA0032-RELATED"/>
    <property type="match status" value="1"/>
</dbReference>
<accession>A0A1H6QUT8</accession>
<feature type="domain" description="Calcineurin-like phosphoesterase" evidence="5">
    <location>
        <begin position="4"/>
        <end position="190"/>
    </location>
</feature>
<keyword evidence="1" id="KW-0479">Metal-binding</keyword>
<dbReference type="EMBL" id="FNYC01000001">
    <property type="protein sequence ID" value="SEI47548.1"/>
    <property type="molecule type" value="Genomic_DNA"/>
</dbReference>
<proteinExistence type="inferred from homology"/>
<dbReference type="RefSeq" id="WP_091333795.1">
    <property type="nucleotide sequence ID" value="NZ_FNYC01000001.1"/>
</dbReference>
<keyword evidence="2" id="KW-0378">Hydrolase</keyword>
<keyword evidence="7" id="KW-1185">Reference proteome</keyword>
<dbReference type="GO" id="GO:0046872">
    <property type="term" value="F:metal ion binding"/>
    <property type="evidence" value="ECO:0007669"/>
    <property type="project" value="UniProtKB-KW"/>
</dbReference>
<evidence type="ECO:0000259" key="5">
    <source>
        <dbReference type="Pfam" id="PF00149"/>
    </source>
</evidence>
<dbReference type="InterPro" id="IPR050884">
    <property type="entry name" value="CNP_phosphodiesterase-III"/>
</dbReference>
<evidence type="ECO:0000313" key="7">
    <source>
        <dbReference type="Proteomes" id="UP000199420"/>
    </source>
</evidence>
<keyword evidence="3" id="KW-0408">Iron</keyword>
<comment type="similarity">
    <text evidence="4">Belongs to the cyclic nucleotide phosphodiesterase class-III family.</text>
</comment>